<dbReference type="EMBL" id="CYZE01000005">
    <property type="protein sequence ID" value="CUO25548.1"/>
    <property type="molecule type" value="Genomic_DNA"/>
</dbReference>
<accession>A0A174DMX3</accession>
<organism evidence="3 5">
    <name type="scientific">Hungatella hathewayi</name>
    <dbReference type="NCBI Taxonomy" id="154046"/>
    <lineage>
        <taxon>Bacteria</taxon>
        <taxon>Bacillati</taxon>
        <taxon>Bacillota</taxon>
        <taxon>Clostridia</taxon>
        <taxon>Lachnospirales</taxon>
        <taxon>Lachnospiraceae</taxon>
        <taxon>Hungatella</taxon>
    </lineage>
</organism>
<feature type="region of interest" description="Disordered" evidence="1">
    <location>
        <begin position="33"/>
        <end position="64"/>
    </location>
</feature>
<reference evidence="3 5" key="1">
    <citation type="submission" date="2015-09" db="EMBL/GenBank/DDBJ databases">
        <authorList>
            <consortium name="Pathogen Informatics"/>
        </authorList>
    </citation>
    <scope>NUCLEOTIDE SEQUENCE [LARGE SCALE GENOMIC DNA]</scope>
    <source>
        <strain evidence="3 5">2789STDY5608850</strain>
    </source>
</reference>
<evidence type="ECO:0000313" key="4">
    <source>
        <dbReference type="EMBL" id="RGD69637.1"/>
    </source>
</evidence>
<name>A0A174DMX3_9FIRM</name>
<dbReference type="Proteomes" id="UP000095651">
    <property type="component" value="Unassembled WGS sequence"/>
</dbReference>
<feature type="compositionally biased region" description="Basic and acidic residues" evidence="1">
    <location>
        <begin position="51"/>
        <end position="62"/>
    </location>
</feature>
<dbReference type="RefSeq" id="WP_029466102.1">
    <property type="nucleotide sequence ID" value="NZ_CABIXC010000005.1"/>
</dbReference>
<proteinExistence type="predicted"/>
<evidence type="ECO:0000256" key="2">
    <source>
        <dbReference type="SAM" id="Phobius"/>
    </source>
</evidence>
<keyword evidence="2" id="KW-1133">Transmembrane helix</keyword>
<evidence type="ECO:0000313" key="6">
    <source>
        <dbReference type="Proteomes" id="UP000261023"/>
    </source>
</evidence>
<evidence type="ECO:0000313" key="5">
    <source>
        <dbReference type="Proteomes" id="UP000095651"/>
    </source>
</evidence>
<evidence type="ECO:0000256" key="1">
    <source>
        <dbReference type="SAM" id="MobiDB-lite"/>
    </source>
</evidence>
<protein>
    <submittedName>
        <fullName evidence="3">Uncharacterized protein</fullName>
    </submittedName>
</protein>
<feature type="transmembrane region" description="Helical" evidence="2">
    <location>
        <begin position="110"/>
        <end position="132"/>
    </location>
</feature>
<feature type="transmembrane region" description="Helical" evidence="2">
    <location>
        <begin position="144"/>
        <end position="163"/>
    </location>
</feature>
<dbReference type="OrthoDB" id="10016595at2"/>
<dbReference type="Proteomes" id="UP000261023">
    <property type="component" value="Unassembled WGS sequence"/>
</dbReference>
<evidence type="ECO:0000313" key="3">
    <source>
        <dbReference type="EMBL" id="CUO25548.1"/>
    </source>
</evidence>
<dbReference type="AlphaFoldDB" id="A0A174DMX3"/>
<sequence>MNKICPYCGRVGKLGTSCEGCGYVLQESDKSVNAPSVQPQASPPLVSPIRPDTDKLTNRKSEPVSAGRPVNSILRKIVIIIGWIISAPIFLFGLIGAMTLPEAFKNSASYGFLTILMVYFILNTALLIFHITHFKPLKGNHGKYFKYSYIANVLLFLIVGFVFL</sequence>
<gene>
    <name evidence="4" type="ORF">DWX31_16435</name>
    <name evidence="3" type="ORF">ERS852407_02255</name>
</gene>
<keyword evidence="2" id="KW-0812">Transmembrane</keyword>
<keyword evidence="2" id="KW-0472">Membrane</keyword>
<reference evidence="4 6" key="2">
    <citation type="submission" date="2018-08" db="EMBL/GenBank/DDBJ databases">
        <title>A genome reference for cultivated species of the human gut microbiota.</title>
        <authorList>
            <person name="Zou Y."/>
            <person name="Xue W."/>
            <person name="Luo G."/>
        </authorList>
    </citation>
    <scope>NUCLEOTIDE SEQUENCE [LARGE SCALE GENOMIC DNA]</scope>
    <source>
        <strain evidence="4 6">AF19-13AC</strain>
    </source>
</reference>
<dbReference type="EMBL" id="QTJW01000010">
    <property type="protein sequence ID" value="RGD69637.1"/>
    <property type="molecule type" value="Genomic_DNA"/>
</dbReference>
<feature type="transmembrane region" description="Helical" evidence="2">
    <location>
        <begin position="77"/>
        <end position="98"/>
    </location>
</feature>